<evidence type="ECO:0000313" key="3">
    <source>
        <dbReference type="Proteomes" id="UP001141422"/>
    </source>
</evidence>
<keyword evidence="3" id="KW-1185">Reference proteome</keyword>
<keyword evidence="1" id="KW-0812">Transmembrane</keyword>
<dbReference type="Proteomes" id="UP001141422">
    <property type="component" value="Unassembled WGS sequence"/>
</dbReference>
<evidence type="ECO:0000256" key="1">
    <source>
        <dbReference type="SAM" id="Phobius"/>
    </source>
</evidence>
<sequence>MSKSSEPRYGTAVTFAKIGIVFASLLCFSLYLWFAVILLYLPFLRTTDLFVYNYFYISPLPGLILPALGGVLYLRYGRPENPKPLYLFIAILLIAIAVSFLPGINTLLSLFFLGTLSPAILYLFLLVLPKTSFIRTLKIFSAIFAGIALVFGICIPAYFDAVKTAAAAAGGYPLAGETWLFVGIIFCHLFLTPAYGFTFLLGSFNALKSVPASQNSPPPEP</sequence>
<reference evidence="2" key="1">
    <citation type="submission" date="2022-12" db="EMBL/GenBank/DDBJ databases">
        <title>Isolation and characterisation of novel Methanocorpusculum spp. from native Australian herbivores indicates the genus is ancestrally host-associated.</title>
        <authorList>
            <person name="Volmer J.G."/>
            <person name="Soo R.M."/>
            <person name="Evans P.N."/>
            <person name="Hoedt E.C."/>
            <person name="Astorga Alsina A.L."/>
            <person name="Woodcroft B.J."/>
            <person name="Tyson G.W."/>
            <person name="Hugenholtz P."/>
            <person name="Morrison M."/>
        </authorList>
    </citation>
    <scope>NUCLEOTIDE SEQUENCE</scope>
    <source>
        <strain evidence="2">MG</strain>
    </source>
</reference>
<feature type="transmembrane region" description="Helical" evidence="1">
    <location>
        <begin position="20"/>
        <end position="41"/>
    </location>
</feature>
<feature type="transmembrane region" description="Helical" evidence="1">
    <location>
        <begin position="85"/>
        <end position="104"/>
    </location>
</feature>
<gene>
    <name evidence="2" type="ORF">O0S10_10415</name>
</gene>
<accession>A0ABT4IIQ5</accession>
<name>A0ABT4IIQ5_9EURY</name>
<keyword evidence="1" id="KW-1133">Transmembrane helix</keyword>
<feature type="transmembrane region" description="Helical" evidence="1">
    <location>
        <begin position="110"/>
        <end position="128"/>
    </location>
</feature>
<dbReference type="EMBL" id="JAPTGB010000045">
    <property type="protein sequence ID" value="MCZ0861621.1"/>
    <property type="molecule type" value="Genomic_DNA"/>
</dbReference>
<evidence type="ECO:0000313" key="2">
    <source>
        <dbReference type="EMBL" id="MCZ0861621.1"/>
    </source>
</evidence>
<keyword evidence="1" id="KW-0472">Membrane</keyword>
<protein>
    <submittedName>
        <fullName evidence="2">Uncharacterized protein</fullName>
    </submittedName>
</protein>
<comment type="caution">
    <text evidence="2">The sequence shown here is derived from an EMBL/GenBank/DDBJ whole genome shotgun (WGS) entry which is preliminary data.</text>
</comment>
<feature type="transmembrane region" description="Helical" evidence="1">
    <location>
        <begin position="53"/>
        <end position="73"/>
    </location>
</feature>
<dbReference type="RefSeq" id="WP_268925816.1">
    <property type="nucleotide sequence ID" value="NZ_JAPTGB010000045.1"/>
</dbReference>
<feature type="transmembrane region" description="Helical" evidence="1">
    <location>
        <begin position="179"/>
        <end position="201"/>
    </location>
</feature>
<proteinExistence type="predicted"/>
<feature type="transmembrane region" description="Helical" evidence="1">
    <location>
        <begin position="140"/>
        <end position="159"/>
    </location>
</feature>
<organism evidence="2 3">
    <name type="scientific">Methanocorpusculum petauri</name>
    <dbReference type="NCBI Taxonomy" id="3002863"/>
    <lineage>
        <taxon>Archaea</taxon>
        <taxon>Methanobacteriati</taxon>
        <taxon>Methanobacteriota</taxon>
        <taxon>Stenosarchaea group</taxon>
        <taxon>Methanomicrobia</taxon>
        <taxon>Methanomicrobiales</taxon>
        <taxon>Methanocorpusculaceae</taxon>
        <taxon>Methanocorpusculum</taxon>
    </lineage>
</organism>